<proteinExistence type="predicted"/>
<evidence type="ECO:0000313" key="2">
    <source>
        <dbReference type="EMBL" id="VDK35193.1"/>
    </source>
</evidence>
<evidence type="ECO:0000313" key="3">
    <source>
        <dbReference type="Proteomes" id="UP000281553"/>
    </source>
</evidence>
<dbReference type="OrthoDB" id="1707486at2759"/>
<gene>
    <name evidence="2" type="ORF">DILT_LOCUS659</name>
</gene>
<feature type="compositionally biased region" description="Polar residues" evidence="1">
    <location>
        <begin position="62"/>
        <end position="71"/>
    </location>
</feature>
<protein>
    <submittedName>
        <fullName evidence="2">Uncharacterized protein</fullName>
    </submittedName>
</protein>
<feature type="compositionally biased region" description="Polar residues" evidence="1">
    <location>
        <begin position="30"/>
        <end position="41"/>
    </location>
</feature>
<name>A0A3P6PZ33_DIBLA</name>
<dbReference type="Proteomes" id="UP000281553">
    <property type="component" value="Unassembled WGS sequence"/>
</dbReference>
<dbReference type="AlphaFoldDB" id="A0A3P6PZ33"/>
<accession>A0A3P6PZ33</accession>
<evidence type="ECO:0000256" key="1">
    <source>
        <dbReference type="SAM" id="MobiDB-lite"/>
    </source>
</evidence>
<organism evidence="2 3">
    <name type="scientific">Dibothriocephalus latus</name>
    <name type="common">Fish tapeworm</name>
    <name type="synonym">Diphyllobothrium latum</name>
    <dbReference type="NCBI Taxonomy" id="60516"/>
    <lineage>
        <taxon>Eukaryota</taxon>
        <taxon>Metazoa</taxon>
        <taxon>Spiralia</taxon>
        <taxon>Lophotrochozoa</taxon>
        <taxon>Platyhelminthes</taxon>
        <taxon>Cestoda</taxon>
        <taxon>Eucestoda</taxon>
        <taxon>Diphyllobothriidea</taxon>
        <taxon>Diphyllobothriidae</taxon>
        <taxon>Dibothriocephalus</taxon>
    </lineage>
</organism>
<sequence length="71" mass="7802">MLISCYRKSLSAYRTTISAKKASKKSQAQTEAHINPQQASEVINLDNSDETEKSGPTREGTSETVDQTENP</sequence>
<feature type="region of interest" description="Disordered" evidence="1">
    <location>
        <begin position="18"/>
        <end position="71"/>
    </location>
</feature>
<reference evidence="2 3" key="1">
    <citation type="submission" date="2018-11" db="EMBL/GenBank/DDBJ databases">
        <authorList>
            <consortium name="Pathogen Informatics"/>
        </authorList>
    </citation>
    <scope>NUCLEOTIDE SEQUENCE [LARGE SCALE GENOMIC DNA]</scope>
</reference>
<dbReference type="EMBL" id="UYRU01003077">
    <property type="protein sequence ID" value="VDK35193.1"/>
    <property type="molecule type" value="Genomic_DNA"/>
</dbReference>
<keyword evidence="3" id="KW-1185">Reference proteome</keyword>